<proteinExistence type="predicted"/>
<dbReference type="PRINTS" id="PR00837">
    <property type="entry name" value="V5TPXLIKE"/>
</dbReference>
<evidence type="ECO:0000313" key="4">
    <source>
        <dbReference type="EMBL" id="CAD7453099.1"/>
    </source>
</evidence>
<organism evidence="4">
    <name type="scientific">Timema tahoe</name>
    <dbReference type="NCBI Taxonomy" id="61484"/>
    <lineage>
        <taxon>Eukaryota</taxon>
        <taxon>Metazoa</taxon>
        <taxon>Ecdysozoa</taxon>
        <taxon>Arthropoda</taxon>
        <taxon>Hexapoda</taxon>
        <taxon>Insecta</taxon>
        <taxon>Pterygota</taxon>
        <taxon>Neoptera</taxon>
        <taxon>Polyneoptera</taxon>
        <taxon>Phasmatodea</taxon>
        <taxon>Timematodea</taxon>
        <taxon>Timematoidea</taxon>
        <taxon>Timematidae</taxon>
        <taxon>Timema</taxon>
    </lineage>
</organism>
<gene>
    <name evidence="4" type="ORF">TTEB3V08_LOCUS1251</name>
</gene>
<sequence>MLHTSSVCVAVASVLLIAAVTCKTDYCQLCSPKNIHTIGYEGESGYEGDSEYEGDSGYEGVSGYEGDSEYEGESVYEGDSEYEGESEYEGDSEYEGESEYDGDSEYEGESVYEGDSEYEGESEYEGDSDYEGDSGYDGESEYEGDSGYEGDSEYEGERPGKGCDPYTVHNYPLTFGEKKSLVDIHNKLRNLVAVGDATEGDPGPQASAKNMRLMSWDEELEIIATRWADQCQLYKTDKPHDECRDSVGGVSLPVLGAARARTLDLYRRATVETRAPGFINCVGSPIERFAVGQNIATVSQSDATPQEPAELAETWFIDEATNFNKSWVHSYLGEVKHNAKIGHYTQLVWADSYLVGCGRVVFEEKDDKFVIRLVCNYGPGGNIIRMPLYKVGEA</sequence>
<dbReference type="Gene3D" id="3.40.33.10">
    <property type="entry name" value="CAP"/>
    <property type="match status" value="1"/>
</dbReference>
<name>A0A7R9IC07_9NEOP</name>
<accession>A0A7R9IC07</accession>
<keyword evidence="2" id="KW-0732">Signal</keyword>
<evidence type="ECO:0000259" key="3">
    <source>
        <dbReference type="SMART" id="SM00198"/>
    </source>
</evidence>
<feature type="signal peptide" evidence="2">
    <location>
        <begin position="1"/>
        <end position="22"/>
    </location>
</feature>
<feature type="region of interest" description="Disordered" evidence="1">
    <location>
        <begin position="38"/>
        <end position="163"/>
    </location>
</feature>
<dbReference type="CDD" id="cd05380">
    <property type="entry name" value="CAP_euk"/>
    <property type="match status" value="1"/>
</dbReference>
<evidence type="ECO:0000256" key="2">
    <source>
        <dbReference type="SAM" id="SignalP"/>
    </source>
</evidence>
<dbReference type="Pfam" id="PF00188">
    <property type="entry name" value="CAP"/>
    <property type="match status" value="1"/>
</dbReference>
<dbReference type="InterPro" id="IPR018244">
    <property type="entry name" value="Allrgn_V5/Tpx1_CS"/>
</dbReference>
<feature type="compositionally biased region" description="Acidic residues" evidence="1">
    <location>
        <begin position="44"/>
        <end position="56"/>
    </location>
</feature>
<dbReference type="InterPro" id="IPR014044">
    <property type="entry name" value="CAP_dom"/>
</dbReference>
<dbReference type="EMBL" id="OE000259">
    <property type="protein sequence ID" value="CAD7453099.1"/>
    <property type="molecule type" value="Genomic_DNA"/>
</dbReference>
<feature type="compositionally biased region" description="Acidic residues" evidence="1">
    <location>
        <begin position="66"/>
        <end position="154"/>
    </location>
</feature>
<evidence type="ECO:0000256" key="1">
    <source>
        <dbReference type="SAM" id="MobiDB-lite"/>
    </source>
</evidence>
<feature type="domain" description="SCP" evidence="3">
    <location>
        <begin position="176"/>
        <end position="385"/>
    </location>
</feature>
<dbReference type="InterPro" id="IPR001283">
    <property type="entry name" value="CRISP-related"/>
</dbReference>
<feature type="chain" id="PRO_5031108616" description="SCP domain-containing protein" evidence="2">
    <location>
        <begin position="23"/>
        <end position="394"/>
    </location>
</feature>
<dbReference type="PANTHER" id="PTHR10334">
    <property type="entry name" value="CYSTEINE-RICH SECRETORY PROTEIN-RELATED"/>
    <property type="match status" value="1"/>
</dbReference>
<dbReference type="SMART" id="SM00198">
    <property type="entry name" value="SCP"/>
    <property type="match status" value="1"/>
</dbReference>
<dbReference type="InterPro" id="IPR002413">
    <property type="entry name" value="V5_allergen-like"/>
</dbReference>
<protein>
    <recommendedName>
        <fullName evidence="3">SCP domain-containing protein</fullName>
    </recommendedName>
</protein>
<dbReference type="PRINTS" id="PR00838">
    <property type="entry name" value="V5ALLERGEN"/>
</dbReference>
<dbReference type="PROSITE" id="PS01009">
    <property type="entry name" value="CRISP_1"/>
    <property type="match status" value="1"/>
</dbReference>
<dbReference type="AlphaFoldDB" id="A0A7R9IC07"/>
<dbReference type="InterPro" id="IPR035940">
    <property type="entry name" value="CAP_sf"/>
</dbReference>
<dbReference type="SUPFAM" id="SSF55797">
    <property type="entry name" value="PR-1-like"/>
    <property type="match status" value="1"/>
</dbReference>
<reference evidence="4" key="1">
    <citation type="submission" date="2020-11" db="EMBL/GenBank/DDBJ databases">
        <authorList>
            <person name="Tran Van P."/>
        </authorList>
    </citation>
    <scope>NUCLEOTIDE SEQUENCE</scope>
</reference>
<dbReference type="GO" id="GO:0005576">
    <property type="term" value="C:extracellular region"/>
    <property type="evidence" value="ECO:0007669"/>
    <property type="project" value="UniProtKB-SubCell"/>
</dbReference>